<evidence type="ECO:0000259" key="5">
    <source>
        <dbReference type="PROSITE" id="PS50235"/>
    </source>
</evidence>
<feature type="region of interest" description="Disordered" evidence="4">
    <location>
        <begin position="422"/>
        <end position="586"/>
    </location>
</feature>
<dbReference type="InterPro" id="IPR038765">
    <property type="entry name" value="Papain-like_cys_pep_sf"/>
</dbReference>
<protein>
    <submittedName>
        <fullName evidence="6">Ubiquitin specific peptidase 53</fullName>
    </submittedName>
</protein>
<keyword evidence="7" id="KW-1185">Reference proteome</keyword>
<comment type="similarity">
    <text evidence="1">Belongs to the peptidase C19 family.</text>
</comment>
<feature type="compositionally biased region" description="Polar residues" evidence="4">
    <location>
        <begin position="799"/>
        <end position="845"/>
    </location>
</feature>
<evidence type="ECO:0000256" key="4">
    <source>
        <dbReference type="SAM" id="MobiDB-lite"/>
    </source>
</evidence>
<reference evidence="6 7" key="1">
    <citation type="journal article" date="2020" name="Nature">
        <title>Six reference-quality genomes reveal evolution of bat adaptations.</title>
        <authorList>
            <person name="Jebb D."/>
            <person name="Huang Z."/>
            <person name="Pippel M."/>
            <person name="Hughes G.M."/>
            <person name="Lavrichenko K."/>
            <person name="Devanna P."/>
            <person name="Winkler S."/>
            <person name="Jermiin L.S."/>
            <person name="Skirmuntt E.C."/>
            <person name="Katzourakis A."/>
            <person name="Burkitt-Gray L."/>
            <person name="Ray D.A."/>
            <person name="Sullivan K.A.M."/>
            <person name="Roscito J.G."/>
            <person name="Kirilenko B.M."/>
            <person name="Davalos L.M."/>
            <person name="Corthals A.P."/>
            <person name="Power M.L."/>
            <person name="Jones G."/>
            <person name="Ransome R.D."/>
            <person name="Dechmann D.K.N."/>
            <person name="Locatelli A.G."/>
            <person name="Puechmaille S.J."/>
            <person name="Fedrigo O."/>
            <person name="Jarvis E.D."/>
            <person name="Hiller M."/>
            <person name="Vernes S.C."/>
            <person name="Myers E.W."/>
            <person name="Teeling E.C."/>
        </authorList>
    </citation>
    <scope>NUCLEOTIDE SEQUENCE [LARGE SCALE GENOMIC DNA]</scope>
    <source>
        <strain evidence="6">MRouAeg1</strain>
        <tissue evidence="6">Muscle</tissue>
    </source>
</reference>
<feature type="region of interest" description="Disordered" evidence="4">
    <location>
        <begin position="598"/>
        <end position="675"/>
    </location>
</feature>
<dbReference type="Proteomes" id="UP000593571">
    <property type="component" value="Unassembled WGS sequence"/>
</dbReference>
<feature type="compositionally biased region" description="Basic and acidic residues" evidence="4">
    <location>
        <begin position="754"/>
        <end position="797"/>
    </location>
</feature>
<keyword evidence="3" id="KW-0378">Hydrolase</keyword>
<feature type="compositionally biased region" description="Basic and acidic residues" evidence="4">
    <location>
        <begin position="422"/>
        <end position="438"/>
    </location>
</feature>
<dbReference type="Gene3D" id="3.90.70.10">
    <property type="entry name" value="Cysteine proteinases"/>
    <property type="match status" value="1"/>
</dbReference>
<comment type="caution">
    <text evidence="6">The sequence shown here is derived from an EMBL/GenBank/DDBJ whole genome shotgun (WGS) entry which is preliminary data.</text>
</comment>
<dbReference type="PANTHER" id="PTHR22975">
    <property type="entry name" value="UBIQUITIN SPECIFIC PROTEINASE"/>
    <property type="match status" value="1"/>
</dbReference>
<accession>A0A7J8BWL8</accession>
<dbReference type="FunFam" id="3.90.70.10:FF:000041">
    <property type="entry name" value="Inactive ubiquitin carboxyl-terminal hydrolase 53"/>
    <property type="match status" value="1"/>
</dbReference>
<dbReference type="GO" id="GO:0004843">
    <property type="term" value="F:cysteine-type deubiquitinase activity"/>
    <property type="evidence" value="ECO:0007669"/>
    <property type="project" value="InterPro"/>
</dbReference>
<name>A0A7J8BWL8_ROUAE</name>
<dbReference type="GO" id="GO:0005911">
    <property type="term" value="C:cell-cell junction"/>
    <property type="evidence" value="ECO:0007669"/>
    <property type="project" value="TreeGrafter"/>
</dbReference>
<gene>
    <name evidence="6" type="ORF">HJG63_020398</name>
</gene>
<dbReference type="InterPro" id="IPR052398">
    <property type="entry name" value="Ubiquitin_hydrolase_53/54"/>
</dbReference>
<proteinExistence type="inferred from homology"/>
<evidence type="ECO:0000313" key="7">
    <source>
        <dbReference type="Proteomes" id="UP000593571"/>
    </source>
</evidence>
<dbReference type="GO" id="GO:0007605">
    <property type="term" value="P:sensory perception of sound"/>
    <property type="evidence" value="ECO:0007669"/>
    <property type="project" value="TreeGrafter"/>
</dbReference>
<dbReference type="PROSITE" id="PS50235">
    <property type="entry name" value="USP_3"/>
    <property type="match status" value="1"/>
</dbReference>
<feature type="region of interest" description="Disordered" evidence="4">
    <location>
        <begin position="1022"/>
        <end position="1057"/>
    </location>
</feature>
<feature type="compositionally biased region" description="Basic and acidic residues" evidence="4">
    <location>
        <begin position="886"/>
        <end position="902"/>
    </location>
</feature>
<keyword evidence="2" id="KW-0833">Ubl conjugation pathway</keyword>
<dbReference type="GO" id="GO:0010996">
    <property type="term" value="P:response to auditory stimulus"/>
    <property type="evidence" value="ECO:0007669"/>
    <property type="project" value="TreeGrafter"/>
</dbReference>
<feature type="compositionally biased region" description="Polar residues" evidence="4">
    <location>
        <begin position="361"/>
        <end position="378"/>
    </location>
</feature>
<feature type="domain" description="USP" evidence="5">
    <location>
        <begin position="30"/>
        <end position="306"/>
    </location>
</feature>
<feature type="compositionally biased region" description="Low complexity" evidence="4">
    <location>
        <begin position="469"/>
        <end position="481"/>
    </location>
</feature>
<dbReference type="SUPFAM" id="SSF54001">
    <property type="entry name" value="Cysteine proteinases"/>
    <property type="match status" value="1"/>
</dbReference>
<dbReference type="InterPro" id="IPR028889">
    <property type="entry name" value="USP"/>
</dbReference>
<feature type="compositionally biased region" description="Low complexity" evidence="4">
    <location>
        <begin position="505"/>
        <end position="515"/>
    </location>
</feature>
<evidence type="ECO:0000313" key="6">
    <source>
        <dbReference type="EMBL" id="KAF6402856.1"/>
    </source>
</evidence>
<dbReference type="CDD" id="cd02257">
    <property type="entry name" value="Peptidase_C19"/>
    <property type="match status" value="1"/>
</dbReference>
<feature type="compositionally biased region" description="Low complexity" evidence="4">
    <location>
        <begin position="912"/>
        <end position="925"/>
    </location>
</feature>
<evidence type="ECO:0000256" key="2">
    <source>
        <dbReference type="ARBA" id="ARBA00022786"/>
    </source>
</evidence>
<sequence length="1057" mass="116340">MAWVKFLRKPGGNLGKVYQPGSMLSLAPTKGLLNEPGQNSCFLNSAVQVLWQLDIFRRSLRVLTGHVCQGDACIFCALKENILERIHFHIVPSRDSDMCTSKSCITHQKFAMTLYEQCVCRSCGASSDPLPFTEFVRYISTTALCNEVEKMMERHERFKPEMFAELLQAANTTDDYRKCPSNCGQKIKIRRVLMNCPEIVTIGLVWDSEHSDLTDDVVRHLATHLHLPGLFYRVTDENAKNSELHLVGMICYTSRHYCAFAFHTKSSKWVFFDDANVKEVGTRWKDVVSKCIRCHFQPLLLFYANPEGTAVSTEDALRQVINWSHYKSGAENMGCVKPSIYNSKENGFVDLTKQRENQKFQTDNISSFSRSHIQTSSGRGPVKSSHSDQREKIKDISRECALKAIEQKNLLCSQRKDLERGQRRDLGRQRDLVDEDIPRFQPGSPPAPSGCRQRGPAPACHSQGRGPCRASQAAQQGRAAGPVPNSGRAQILAPGERTAGRAKSDGSTGYDTDSSQDSREKGSSSAGSSKSRNRSWKPLRETLNVDSIFNESEKRQHSPRHKSSIGNKPKCSRDQSFSNWTKESPKQKCLMTIYEDEAGSRSSLDCEGKGAESSTGLRETKAPGDRWQVQRTESGYESSDHVSNGSATLDSPVADGSGTGLELSGPGDAAPSSDQVKTCNVNTECVNSTSQQIKNHVEGFRKELKNLEGGGKAPECQPESHLQMKTPSIKRSHARESNGKLLPLSGPPVLKDQIASEHMHQPDEQKPEKSSDCKFSEWHNIENSERTALRFHIDASGKRMNSNETGSPSSPWPSHTRTAGSQPETAAHTQQHTGVEQRYAESSVSGEHVAQSAYRSDGRLVPKLPCQNLPPPLPPKKYAIGSVPQSEKKDSAPDVRLTEMLKAEPSSLPKHGFSAASGPGSEASAHLNDGRLKETVHMRGRAGTPPGQPASSSAHDLQADAGPAVDASCQPQTDSSSACPSETVSLTTYFSVDSCMTDTYRLKYHQRPKLCFPESSGFCSENSLPQSERGPGPAFHGSLGSHRPSEQRCKPGIHCNR</sequence>
<dbReference type="InterPro" id="IPR001394">
    <property type="entry name" value="Peptidase_C19_UCH"/>
</dbReference>
<dbReference type="PANTHER" id="PTHR22975:SF6">
    <property type="entry name" value="INACTIVE UBIQUITIN CARBOXYL-TERMINAL HYDROLASE 53"/>
    <property type="match status" value="1"/>
</dbReference>
<dbReference type="Pfam" id="PF00443">
    <property type="entry name" value="UCH"/>
    <property type="match status" value="1"/>
</dbReference>
<feature type="compositionally biased region" description="Polar residues" evidence="4">
    <location>
        <begin position="969"/>
        <end position="980"/>
    </location>
</feature>
<evidence type="ECO:0000256" key="1">
    <source>
        <dbReference type="ARBA" id="ARBA00009085"/>
    </source>
</evidence>
<feature type="region of interest" description="Disordered" evidence="4">
    <location>
        <begin position="706"/>
        <end position="926"/>
    </location>
</feature>
<dbReference type="EMBL" id="JACASE010000016">
    <property type="protein sequence ID" value="KAF6402856.1"/>
    <property type="molecule type" value="Genomic_DNA"/>
</dbReference>
<feature type="region of interest" description="Disordered" evidence="4">
    <location>
        <begin position="361"/>
        <end position="393"/>
    </location>
</feature>
<organism evidence="6 7">
    <name type="scientific">Rousettus aegyptiacus</name>
    <name type="common">Egyptian fruit bat</name>
    <name type="synonym">Pteropus aegyptiacus</name>
    <dbReference type="NCBI Taxonomy" id="9407"/>
    <lineage>
        <taxon>Eukaryota</taxon>
        <taxon>Metazoa</taxon>
        <taxon>Chordata</taxon>
        <taxon>Craniata</taxon>
        <taxon>Vertebrata</taxon>
        <taxon>Euteleostomi</taxon>
        <taxon>Mammalia</taxon>
        <taxon>Eutheria</taxon>
        <taxon>Laurasiatheria</taxon>
        <taxon>Chiroptera</taxon>
        <taxon>Yinpterochiroptera</taxon>
        <taxon>Pteropodoidea</taxon>
        <taxon>Pteropodidae</taxon>
        <taxon>Rousettinae</taxon>
        <taxon>Rousettus</taxon>
    </lineage>
</organism>
<feature type="region of interest" description="Disordered" evidence="4">
    <location>
        <begin position="938"/>
        <end position="980"/>
    </location>
</feature>
<feature type="compositionally biased region" description="Polar residues" evidence="4">
    <location>
        <begin position="629"/>
        <end position="649"/>
    </location>
</feature>
<evidence type="ECO:0000256" key="3">
    <source>
        <dbReference type="ARBA" id="ARBA00022801"/>
    </source>
</evidence>
<dbReference type="AlphaFoldDB" id="A0A7J8BWL8"/>
<dbReference type="GO" id="GO:0016579">
    <property type="term" value="P:protein deubiquitination"/>
    <property type="evidence" value="ECO:0007669"/>
    <property type="project" value="InterPro"/>
</dbReference>